<keyword evidence="12" id="KW-1185">Reference proteome</keyword>
<evidence type="ECO:0000256" key="8">
    <source>
        <dbReference type="PROSITE-ProRule" id="PRU00042"/>
    </source>
</evidence>
<evidence type="ECO:0000256" key="1">
    <source>
        <dbReference type="ARBA" id="ARBA00004496"/>
    </source>
</evidence>
<dbReference type="VEuPathDB" id="FungiDB:LCOR_03124.1"/>
<dbReference type="GO" id="GO:0005737">
    <property type="term" value="C:cytoplasm"/>
    <property type="evidence" value="ECO:0007669"/>
    <property type="project" value="UniProtKB-SubCell"/>
</dbReference>
<evidence type="ECO:0000256" key="4">
    <source>
        <dbReference type="ARBA" id="ARBA00022723"/>
    </source>
</evidence>
<comment type="caution">
    <text evidence="11">The sequence shown here is derived from an EMBL/GenBank/DDBJ whole genome shotgun (WGS) entry which is preliminary data.</text>
</comment>
<keyword evidence="8" id="KW-0863">Zinc-finger</keyword>
<dbReference type="EMBL" id="CBTN010000010">
    <property type="protein sequence ID" value="CDH51532.1"/>
    <property type="molecule type" value="Genomic_DNA"/>
</dbReference>
<keyword evidence="2" id="KW-0963">Cytoplasm</keyword>
<keyword evidence="4" id="KW-0479">Metal-binding</keyword>
<dbReference type="SMART" id="SM00451">
    <property type="entry name" value="ZnF_U1"/>
    <property type="match status" value="2"/>
</dbReference>
<dbReference type="GO" id="GO:0030687">
    <property type="term" value="C:preribosome, large subunit precursor"/>
    <property type="evidence" value="ECO:0007669"/>
    <property type="project" value="TreeGrafter"/>
</dbReference>
<accession>A0A068RPL3</accession>
<evidence type="ECO:0000256" key="9">
    <source>
        <dbReference type="SAM" id="MobiDB-lite"/>
    </source>
</evidence>
<evidence type="ECO:0000256" key="3">
    <source>
        <dbReference type="ARBA" id="ARBA00022517"/>
    </source>
</evidence>
<evidence type="ECO:0000256" key="2">
    <source>
        <dbReference type="ARBA" id="ARBA00022490"/>
    </source>
</evidence>
<dbReference type="PROSITE" id="PS50157">
    <property type="entry name" value="ZINC_FINGER_C2H2_2"/>
    <property type="match status" value="1"/>
</dbReference>
<dbReference type="Proteomes" id="UP000027586">
    <property type="component" value="Unassembled WGS sequence"/>
</dbReference>
<protein>
    <submittedName>
        <fullName evidence="11">C2h2-type zinc finger-containing protein</fullName>
    </submittedName>
</protein>
<dbReference type="SMART" id="SM00355">
    <property type="entry name" value="ZnF_C2H2"/>
    <property type="match status" value="3"/>
</dbReference>
<feature type="region of interest" description="Disordered" evidence="9">
    <location>
        <begin position="106"/>
        <end position="135"/>
    </location>
</feature>
<dbReference type="InterPro" id="IPR013087">
    <property type="entry name" value="Znf_C2H2_type"/>
</dbReference>
<evidence type="ECO:0000256" key="5">
    <source>
        <dbReference type="ARBA" id="ARBA00022737"/>
    </source>
</evidence>
<gene>
    <name evidence="11" type="ORF">LCOR_03124.1</name>
</gene>
<dbReference type="PANTHER" id="PTHR13182">
    <property type="entry name" value="ZINC FINGER PROTEIN 622"/>
    <property type="match status" value="1"/>
</dbReference>
<dbReference type="GO" id="GO:0042273">
    <property type="term" value="P:ribosomal large subunit biogenesis"/>
    <property type="evidence" value="ECO:0007669"/>
    <property type="project" value="TreeGrafter"/>
</dbReference>
<comment type="subcellular location">
    <subcellularLocation>
        <location evidence="1">Cytoplasm</location>
    </subcellularLocation>
</comment>
<dbReference type="PANTHER" id="PTHR13182:SF8">
    <property type="entry name" value="CYTOPLASMIC 60S SUBUNIT BIOGENESIS FACTOR ZNF622"/>
    <property type="match status" value="1"/>
</dbReference>
<evidence type="ECO:0000256" key="7">
    <source>
        <dbReference type="ARBA" id="ARBA00034126"/>
    </source>
</evidence>
<evidence type="ECO:0000259" key="10">
    <source>
        <dbReference type="PROSITE" id="PS50157"/>
    </source>
</evidence>
<dbReference type="SUPFAM" id="SSF57667">
    <property type="entry name" value="beta-beta-alpha zinc fingers"/>
    <property type="match status" value="2"/>
</dbReference>
<dbReference type="OrthoDB" id="19329at2759"/>
<feature type="region of interest" description="Disordered" evidence="9">
    <location>
        <begin position="280"/>
        <end position="307"/>
    </location>
</feature>
<feature type="domain" description="C2H2-type" evidence="10">
    <location>
        <begin position="83"/>
        <end position="112"/>
    </location>
</feature>
<dbReference type="InterPro" id="IPR003604">
    <property type="entry name" value="Matrin/U1-like-C_Znf_C2H2"/>
</dbReference>
<organism evidence="11 12">
    <name type="scientific">Lichtheimia corymbifera JMRC:FSU:9682</name>
    <dbReference type="NCBI Taxonomy" id="1263082"/>
    <lineage>
        <taxon>Eukaryota</taxon>
        <taxon>Fungi</taxon>
        <taxon>Fungi incertae sedis</taxon>
        <taxon>Mucoromycota</taxon>
        <taxon>Mucoromycotina</taxon>
        <taxon>Mucoromycetes</taxon>
        <taxon>Mucorales</taxon>
        <taxon>Lichtheimiaceae</taxon>
        <taxon>Lichtheimia</taxon>
    </lineage>
</organism>
<keyword evidence="6" id="KW-0862">Zinc</keyword>
<name>A0A068RPL3_9FUNG</name>
<evidence type="ECO:0000313" key="12">
    <source>
        <dbReference type="Proteomes" id="UP000027586"/>
    </source>
</evidence>
<dbReference type="AlphaFoldDB" id="A0A068RPL3"/>
<sequence length="399" mass="46263">MSAIELPQHSKPSTNGLFTCLACHVAFPTSERQRDHYRTDWHKYNLKRKVAELAPVSAQQFAEKLMASQQKGQEEQEKMGLIYECPTCKKSYYSENAFNNHIQSKKHKEMELQMQQEEDEDIDNVETSDQPSPPRKQVLSDAMVDCLFCMYTAQDFDGNLEHMRVTHGFFLPDTEYLEDPQGLVRYLATKVQNAICLYCNGRGKEWKSIEAVRAHMVDTGHCKMAYDESEDPEELLKYYNFGVTDTTSTQEDHAVVNGSTNELVLDNGLRIGHRRFLKHYKKHHQTNSTNDKTSEEPDDDTASLASLPRRERRHQRLAITDGNEQLQQQIARTIEGKKAASARQYAEQRMAVKHNLNATRRAQIRECFIVIYFHCHCCLCVIWDLNKLVSSKWYLQSWI</sequence>
<evidence type="ECO:0000313" key="11">
    <source>
        <dbReference type="EMBL" id="CDH51532.1"/>
    </source>
</evidence>
<keyword evidence="5" id="KW-0677">Repeat</keyword>
<reference evidence="11" key="1">
    <citation type="submission" date="2013-08" db="EMBL/GenBank/DDBJ databases">
        <title>Gene expansion shapes genome architecture in the human pathogen Lichtheimia corymbifera: an evolutionary genomics analysis in the ancient terrestrial Mucorales (Mucoromycotina).</title>
        <authorList>
            <person name="Schwartze V.U."/>
            <person name="Winter S."/>
            <person name="Shelest E."/>
            <person name="Marcet-Houben M."/>
            <person name="Horn F."/>
            <person name="Wehner S."/>
            <person name="Hoffmann K."/>
            <person name="Riege K."/>
            <person name="Sammeth M."/>
            <person name="Nowrousian M."/>
            <person name="Valiante V."/>
            <person name="Linde J."/>
            <person name="Jacobsen I.D."/>
            <person name="Marz M."/>
            <person name="Brakhage A.A."/>
            <person name="Gabaldon T."/>
            <person name="Bocker S."/>
            <person name="Voigt K."/>
        </authorList>
    </citation>
    <scope>NUCLEOTIDE SEQUENCE [LARGE SCALE GENOMIC DNA]</scope>
    <source>
        <strain evidence="11">FSU 9682</strain>
    </source>
</reference>
<dbReference type="Pfam" id="PF12874">
    <property type="entry name" value="zf-met"/>
    <property type="match status" value="1"/>
</dbReference>
<evidence type="ECO:0000256" key="6">
    <source>
        <dbReference type="ARBA" id="ARBA00022833"/>
    </source>
</evidence>
<dbReference type="InterPro" id="IPR041661">
    <property type="entry name" value="ZN622/Rei1/Reh1_Znf-C2H2"/>
</dbReference>
<dbReference type="InterPro" id="IPR036236">
    <property type="entry name" value="Znf_C2H2_sf"/>
</dbReference>
<proteinExistence type="inferred from homology"/>
<comment type="similarity">
    <text evidence="7">Belongs to the REI1 family.</text>
</comment>
<dbReference type="PROSITE" id="PS00028">
    <property type="entry name" value="ZINC_FINGER_C2H2_1"/>
    <property type="match status" value="2"/>
</dbReference>
<dbReference type="Pfam" id="PF12756">
    <property type="entry name" value="zf-C2H2_2"/>
    <property type="match status" value="1"/>
</dbReference>
<dbReference type="GO" id="GO:0003676">
    <property type="term" value="F:nucleic acid binding"/>
    <property type="evidence" value="ECO:0007669"/>
    <property type="project" value="InterPro"/>
</dbReference>
<dbReference type="Gene3D" id="3.30.160.60">
    <property type="entry name" value="Classic Zinc Finger"/>
    <property type="match status" value="1"/>
</dbReference>
<dbReference type="GO" id="GO:0008270">
    <property type="term" value="F:zinc ion binding"/>
    <property type="evidence" value="ECO:0007669"/>
    <property type="project" value="UniProtKB-KW"/>
</dbReference>
<dbReference type="STRING" id="1263082.A0A068RPL3"/>
<dbReference type="InterPro" id="IPR040025">
    <property type="entry name" value="Znf622/Rei1/Reh1"/>
</dbReference>
<keyword evidence="3" id="KW-0690">Ribosome biogenesis</keyword>
<feature type="compositionally biased region" description="Acidic residues" evidence="9">
    <location>
        <begin position="116"/>
        <end position="126"/>
    </location>
</feature>